<dbReference type="AlphaFoldDB" id="A0A7E4W8H0"/>
<proteinExistence type="predicted"/>
<dbReference type="PANTHER" id="PTHR22898">
    <property type="entry name" value="UNCHARACTERIZED GLYCOSOL TRANSFERASE-RELATED"/>
    <property type="match status" value="1"/>
</dbReference>
<reference evidence="1" key="1">
    <citation type="journal article" date="2013" name="Genetics">
        <title>The draft genome and transcriptome of Panagrellus redivivus are shaped by the harsh demands of a free-living lifestyle.</title>
        <authorList>
            <person name="Srinivasan J."/>
            <person name="Dillman A.R."/>
            <person name="Macchietto M.G."/>
            <person name="Heikkinen L."/>
            <person name="Lakso M."/>
            <person name="Fracchia K.M."/>
            <person name="Antoshechkin I."/>
            <person name="Mortazavi A."/>
            <person name="Wong G."/>
            <person name="Sternberg P.W."/>
        </authorList>
    </citation>
    <scope>NUCLEOTIDE SEQUENCE [LARGE SCALE GENOMIC DNA]</scope>
    <source>
        <strain evidence="1">MT8872</strain>
    </source>
</reference>
<dbReference type="PANTHER" id="PTHR22898:SF3">
    <property type="entry name" value="ALPHA-1,2-FUCOSYLTRANSFERASE-RELATED"/>
    <property type="match status" value="1"/>
</dbReference>
<accession>A0A7E4W8H0</accession>
<reference evidence="2" key="2">
    <citation type="submission" date="2020-10" db="UniProtKB">
        <authorList>
            <consortium name="WormBaseParasite"/>
        </authorList>
    </citation>
    <scope>IDENTIFICATION</scope>
</reference>
<keyword evidence="1" id="KW-1185">Reference proteome</keyword>
<dbReference type="WBParaSite" id="Pan_g8231.t1">
    <property type="protein sequence ID" value="Pan_g8231.t1"/>
    <property type="gene ID" value="Pan_g8231"/>
</dbReference>
<evidence type="ECO:0000313" key="1">
    <source>
        <dbReference type="Proteomes" id="UP000492821"/>
    </source>
</evidence>
<organism evidence="1 2">
    <name type="scientific">Panagrellus redivivus</name>
    <name type="common">Microworm</name>
    <dbReference type="NCBI Taxonomy" id="6233"/>
    <lineage>
        <taxon>Eukaryota</taxon>
        <taxon>Metazoa</taxon>
        <taxon>Ecdysozoa</taxon>
        <taxon>Nematoda</taxon>
        <taxon>Chromadorea</taxon>
        <taxon>Rhabditida</taxon>
        <taxon>Tylenchina</taxon>
        <taxon>Panagrolaimomorpha</taxon>
        <taxon>Panagrolaimoidea</taxon>
        <taxon>Panagrolaimidae</taxon>
        <taxon>Panagrellus</taxon>
    </lineage>
</organism>
<dbReference type="InterPro" id="IPR052501">
    <property type="entry name" value="Alpha-1-2_FucT"/>
</dbReference>
<dbReference type="Proteomes" id="UP000492821">
    <property type="component" value="Unassembled WGS sequence"/>
</dbReference>
<sequence>MVGLYGFTQVITADLAIRIHDPNATWMILDGTYYQSYKYFHSFKNDIRVMFDFGPEVLTAMDTYALKLFGNDESHKLCAHIRRGDFLQHANLESQTNFVVPAVLRIVEFLNTELHVDALSLVFIGVKSDFWKALNVTQNFGPYFDHIYNASLSSRGEDMAFGATHFGQQDRRCAI</sequence>
<protein>
    <submittedName>
        <fullName evidence="2">Nucleotid_trans domain-containing protein</fullName>
    </submittedName>
</protein>
<evidence type="ECO:0000313" key="2">
    <source>
        <dbReference type="WBParaSite" id="Pan_g8231.t1"/>
    </source>
</evidence>
<name>A0A7E4W8H0_PANRE</name>